<gene>
    <name evidence="2" type="ORF">WQE_36360</name>
</gene>
<dbReference type="Proteomes" id="UP000004980">
    <property type="component" value="Unassembled WGS sequence"/>
</dbReference>
<proteinExistence type="predicted"/>
<reference evidence="2 3" key="1">
    <citation type="journal article" date="2012" name="J. Bacteriol.">
        <title>Draft Genome Sequence of the Soil Bacterium Burkholderia terrae Strain BS001, Which Interacts with Fungal Surface Structures.</title>
        <authorList>
            <person name="Nazir R."/>
            <person name="Hansen M.A."/>
            <person name="Sorensen S."/>
            <person name="van Elsas J.D."/>
        </authorList>
    </citation>
    <scope>NUCLEOTIDE SEQUENCE [LARGE SCALE GENOMIC DNA]</scope>
    <source>
        <strain evidence="2 3">BS001</strain>
    </source>
</reference>
<dbReference type="InterPro" id="IPR000595">
    <property type="entry name" value="cNMP-bd_dom"/>
</dbReference>
<feature type="domain" description="Cyclic nucleotide-binding" evidence="1">
    <location>
        <begin position="1"/>
        <end position="85"/>
    </location>
</feature>
<evidence type="ECO:0000313" key="3">
    <source>
        <dbReference type="Proteomes" id="UP000004980"/>
    </source>
</evidence>
<evidence type="ECO:0000259" key="1">
    <source>
        <dbReference type="PROSITE" id="PS50042"/>
    </source>
</evidence>
<sequence>MFVLLSGTIRYTARDGLGHRRLLRSQAKRGEFTSDIGMLSGKSGLFDAEVIEDVEALVIAPEKLRALMIGEAELGERIMRALILRRVAAIERGQGVMLAGPPDNGRLLALQHFLQRNAYPHMTLDESGADAIALLERMTPRRDQ</sequence>
<organism evidence="2 3">
    <name type="scientific">Paraburkholderia hospita</name>
    <dbReference type="NCBI Taxonomy" id="169430"/>
    <lineage>
        <taxon>Bacteria</taxon>
        <taxon>Pseudomonadati</taxon>
        <taxon>Pseudomonadota</taxon>
        <taxon>Betaproteobacteria</taxon>
        <taxon>Burkholderiales</taxon>
        <taxon>Burkholderiaceae</taxon>
        <taxon>Paraburkholderia</taxon>
    </lineage>
</organism>
<dbReference type="PROSITE" id="PS50042">
    <property type="entry name" value="CNMP_BINDING_3"/>
    <property type="match status" value="1"/>
</dbReference>
<comment type="caution">
    <text evidence="2">The sequence shown here is derived from an EMBL/GenBank/DDBJ whole genome shotgun (WGS) entry which is preliminary data.</text>
</comment>
<dbReference type="Gene3D" id="2.60.120.10">
    <property type="entry name" value="Jelly Rolls"/>
    <property type="match status" value="1"/>
</dbReference>
<protein>
    <submittedName>
        <fullName evidence="2">FAD-dependent pyridine nucleotide-disulfide oxidoreductase</fullName>
    </submittedName>
</protein>
<dbReference type="SUPFAM" id="SSF51206">
    <property type="entry name" value="cAMP-binding domain-like"/>
    <property type="match status" value="1"/>
</dbReference>
<dbReference type="InterPro" id="IPR018490">
    <property type="entry name" value="cNMP-bd_dom_sf"/>
</dbReference>
<keyword evidence="3" id="KW-1185">Reference proteome</keyword>
<name>A0ABN0FBP7_9BURK</name>
<evidence type="ECO:0000313" key="2">
    <source>
        <dbReference type="EMBL" id="EIM96006.1"/>
    </source>
</evidence>
<dbReference type="EMBL" id="AKAU01000213">
    <property type="protein sequence ID" value="EIM96006.1"/>
    <property type="molecule type" value="Genomic_DNA"/>
</dbReference>
<accession>A0ABN0FBP7</accession>
<dbReference type="InterPro" id="IPR014710">
    <property type="entry name" value="RmlC-like_jellyroll"/>
</dbReference>